<evidence type="ECO:0000313" key="7">
    <source>
        <dbReference type="EMBL" id="ANB75863.1"/>
    </source>
</evidence>
<dbReference type="Proteomes" id="UP000076852">
    <property type="component" value="Chromosome 2"/>
</dbReference>
<reference evidence="7 8" key="1">
    <citation type="journal article" date="2016" name="Gene">
        <title>PacBio SMRT assembly of a complex multi-replicon genome reveals chlorocatechol degradative operon in a region of genome plasticity.</title>
        <authorList>
            <person name="Ricker N."/>
            <person name="Shen S.Y."/>
            <person name="Goordial J."/>
            <person name="Jin S."/>
            <person name="Fulthorpe R.R."/>
        </authorList>
    </citation>
    <scope>NUCLEOTIDE SEQUENCE [LARGE SCALE GENOMIC DNA]</scope>
    <source>
        <strain evidence="7 8">OLGA172</strain>
    </source>
</reference>
<dbReference type="GO" id="GO:0018580">
    <property type="term" value="F:nitronate monooxygenase activity"/>
    <property type="evidence" value="ECO:0007669"/>
    <property type="project" value="InterPro"/>
</dbReference>
<keyword evidence="4" id="KW-0560">Oxidoreductase</keyword>
<keyword evidence="3" id="KW-0288">FMN</keyword>
<sequence length="344" mass="36346">MLEKSTAPQLRELFAQTRLPVMAAPMFLVSSPELVIEASRAGIVGTYAAPNARNISALDDALSAIAAGAALGGTAPWALNMIVHSSYDRFDAELELVLRYQPKIVTTALGSPRRVLDHVHGYGGFVMADVATPAMARKAVEAGVDGLILVCSGAGGHTGTYHPFSFVDEVRRFWSGPLGLAGAVSTGAHTRAAQQIGADFAVLGTRFIAAEESMAQPAYRDMLVDSNMEDLVASKAVSGVLANWLRPTLERAGLAAVEVSEAKKIDFSGDISTAPKAWKDVWSAGHGVGAVTAVEPLSKIVDRLAQEYAECLAAEREAIERLSRQVQGWKSAVVAVNCNEGAMQ</sequence>
<dbReference type="InterPro" id="IPR013785">
    <property type="entry name" value="Aldolase_TIM"/>
</dbReference>
<dbReference type="SUPFAM" id="SSF51412">
    <property type="entry name" value="Inosine monophosphate dehydrogenase (IMPDH)"/>
    <property type="match status" value="1"/>
</dbReference>
<evidence type="ECO:0000256" key="5">
    <source>
        <dbReference type="ARBA" id="ARBA00023033"/>
    </source>
</evidence>
<dbReference type="STRING" id="1804984.AYM40_26535"/>
<keyword evidence="5" id="KW-0503">Monooxygenase</keyword>
<dbReference type="PANTHER" id="PTHR42747:SF4">
    <property type="entry name" value="BLR1330 PROTEIN"/>
    <property type="match status" value="1"/>
</dbReference>
<evidence type="ECO:0000256" key="2">
    <source>
        <dbReference type="ARBA" id="ARBA00022630"/>
    </source>
</evidence>
<dbReference type="Gene3D" id="3.20.20.70">
    <property type="entry name" value="Aldolase class I"/>
    <property type="match status" value="1"/>
</dbReference>
<keyword evidence="2" id="KW-0285">Flavoprotein</keyword>
<dbReference type="OrthoDB" id="9778912at2"/>
<proteinExistence type="inferred from homology"/>
<evidence type="ECO:0000256" key="6">
    <source>
        <dbReference type="SAM" id="Coils"/>
    </source>
</evidence>
<dbReference type="RefSeq" id="WP_063499130.1">
    <property type="nucleotide sequence ID" value="NZ_CP014579.1"/>
</dbReference>
<organism evidence="7 8">
    <name type="scientific">Paraburkholderia phytofirmans OLGA172</name>
    <dbReference type="NCBI Taxonomy" id="1417228"/>
    <lineage>
        <taxon>Bacteria</taxon>
        <taxon>Pseudomonadati</taxon>
        <taxon>Pseudomonadota</taxon>
        <taxon>Betaproteobacteria</taxon>
        <taxon>Burkholderiales</taxon>
        <taxon>Burkholderiaceae</taxon>
        <taxon>Paraburkholderia</taxon>
    </lineage>
</organism>
<dbReference type="KEGG" id="buz:AYM40_26535"/>
<evidence type="ECO:0000313" key="8">
    <source>
        <dbReference type="Proteomes" id="UP000076852"/>
    </source>
</evidence>
<protein>
    <submittedName>
        <fullName evidence="7">2-nitropropane dioxygenase</fullName>
    </submittedName>
</protein>
<accession>A0A161ICH2</accession>
<name>A0A161ICH2_9BURK</name>
<gene>
    <name evidence="7" type="ORF">AYM40_26535</name>
</gene>
<dbReference type="CDD" id="cd04730">
    <property type="entry name" value="NPD_like"/>
    <property type="match status" value="1"/>
</dbReference>
<dbReference type="Pfam" id="PF03060">
    <property type="entry name" value="NMO"/>
    <property type="match status" value="1"/>
</dbReference>
<dbReference type="PANTHER" id="PTHR42747">
    <property type="entry name" value="NITRONATE MONOOXYGENASE-RELATED"/>
    <property type="match status" value="1"/>
</dbReference>
<dbReference type="EMBL" id="CP014579">
    <property type="protein sequence ID" value="ANB75863.1"/>
    <property type="molecule type" value="Genomic_DNA"/>
</dbReference>
<dbReference type="AlphaFoldDB" id="A0A161ICH2"/>
<keyword evidence="6" id="KW-0175">Coiled coil</keyword>
<evidence type="ECO:0000256" key="1">
    <source>
        <dbReference type="ARBA" id="ARBA00009881"/>
    </source>
</evidence>
<evidence type="ECO:0000256" key="3">
    <source>
        <dbReference type="ARBA" id="ARBA00022643"/>
    </source>
</evidence>
<dbReference type="InterPro" id="IPR004136">
    <property type="entry name" value="NMO"/>
</dbReference>
<keyword evidence="8" id="KW-1185">Reference proteome</keyword>
<feature type="coiled-coil region" evidence="6">
    <location>
        <begin position="305"/>
        <end position="332"/>
    </location>
</feature>
<evidence type="ECO:0000256" key="4">
    <source>
        <dbReference type="ARBA" id="ARBA00023002"/>
    </source>
</evidence>
<dbReference type="GO" id="GO:0051213">
    <property type="term" value="F:dioxygenase activity"/>
    <property type="evidence" value="ECO:0007669"/>
    <property type="project" value="UniProtKB-KW"/>
</dbReference>
<comment type="similarity">
    <text evidence="1">Belongs to the nitronate monooxygenase family. NMO class I subfamily.</text>
</comment>
<keyword evidence="7" id="KW-0223">Dioxygenase</keyword>